<gene>
    <name evidence="3" type="ORF">HBN54_004671</name>
</gene>
<reference evidence="3 4" key="1">
    <citation type="submission" date="2020-03" db="EMBL/GenBank/DDBJ databases">
        <title>Genomic Encyclopedia of Type Strains, Phase IV (KMG-V): Genome sequencing to study the core and pangenomes of soil and plant-associated prokaryotes.</title>
        <authorList>
            <person name="Whitman W."/>
        </authorList>
    </citation>
    <scope>NUCLEOTIDE SEQUENCE [LARGE SCALE GENOMIC DNA]</scope>
    <source>
        <strain evidence="3 4">1B</strain>
    </source>
</reference>
<dbReference type="EMBL" id="JAAVTK010000031">
    <property type="protein sequence ID" value="NKI92047.1"/>
    <property type="molecule type" value="Genomic_DNA"/>
</dbReference>
<comment type="caution">
    <text evidence="3">The sequence shown here is derived from an EMBL/GenBank/DDBJ whole genome shotgun (WGS) entry which is preliminary data.</text>
</comment>
<feature type="domain" description="Initiator Rep protein WH1" evidence="2">
    <location>
        <begin position="7"/>
        <end position="144"/>
    </location>
</feature>
<evidence type="ECO:0000313" key="4">
    <source>
        <dbReference type="Proteomes" id="UP000717634"/>
    </source>
</evidence>
<sequence length="322" mass="36449">MEKELEVRQHNALTNARYEYTQLQLDLLFFIISKLRKGETDTVYRLDIQELSSLTGKRYNGAYLQKATADMGSRMLEVEDAKEYQQLWMFQRIRYLKGQGIIEFDLTRHILPYLFELKNNFTSYALAAALRLTSKYAKRIYPLCSQWKDLGETKRYDIEEFKRMLGLLDEKGNDKAERISDLKSKVLDIAIKQINEHTELHVSYKLEKQGKAFKNIIFTVKSQALAETIPFELVPGAVAPVGLQQHQVENAGRLLAQLSITTPDLVAKILGSPSHVAACNKFAHDIKTGKVKAKSSLSGLLLTVLGLKKPANGPLFDASPAK</sequence>
<evidence type="ECO:0000256" key="1">
    <source>
        <dbReference type="ARBA" id="ARBA00038283"/>
    </source>
</evidence>
<accession>A0ABX1HRQ6</accession>
<keyword evidence="4" id="KW-1185">Reference proteome</keyword>
<dbReference type="InterPro" id="IPR036388">
    <property type="entry name" value="WH-like_DNA-bd_sf"/>
</dbReference>
<dbReference type="SUPFAM" id="SSF46785">
    <property type="entry name" value="Winged helix' DNA-binding domain"/>
    <property type="match status" value="2"/>
</dbReference>
<protein>
    <submittedName>
        <fullName evidence="3">Plasmid replication initiation protein</fullName>
    </submittedName>
</protein>
<dbReference type="RefSeq" id="WP_168675584.1">
    <property type="nucleotide sequence ID" value="NZ_JAAVTK010000031.1"/>
</dbReference>
<proteinExistence type="inferred from homology"/>
<comment type="similarity">
    <text evidence="1">Belongs to the initiator RepB protein family.</text>
</comment>
<evidence type="ECO:0000259" key="2">
    <source>
        <dbReference type="Pfam" id="PF01051"/>
    </source>
</evidence>
<dbReference type="Gene3D" id="1.10.10.10">
    <property type="entry name" value="Winged helix-like DNA-binding domain superfamily/Winged helix DNA-binding domain"/>
    <property type="match status" value="2"/>
</dbReference>
<organism evidence="3 4">
    <name type="scientific">Hymenobacter artigasi</name>
    <dbReference type="NCBI Taxonomy" id="2719616"/>
    <lineage>
        <taxon>Bacteria</taxon>
        <taxon>Pseudomonadati</taxon>
        <taxon>Bacteroidota</taxon>
        <taxon>Cytophagia</taxon>
        <taxon>Cytophagales</taxon>
        <taxon>Hymenobacteraceae</taxon>
        <taxon>Hymenobacter</taxon>
    </lineage>
</organism>
<dbReference type="InterPro" id="IPR000525">
    <property type="entry name" value="Initiator_Rep_WH1"/>
</dbReference>
<name>A0ABX1HRQ6_9BACT</name>
<dbReference type="InterPro" id="IPR036390">
    <property type="entry name" value="WH_DNA-bd_sf"/>
</dbReference>
<dbReference type="Pfam" id="PF01051">
    <property type="entry name" value="Rep3_N"/>
    <property type="match status" value="1"/>
</dbReference>
<evidence type="ECO:0000313" key="3">
    <source>
        <dbReference type="EMBL" id="NKI92047.1"/>
    </source>
</evidence>
<dbReference type="Pfam" id="PF21205">
    <property type="entry name" value="Rep3_C"/>
    <property type="match status" value="1"/>
</dbReference>
<dbReference type="Proteomes" id="UP000717634">
    <property type="component" value="Unassembled WGS sequence"/>
</dbReference>